<accession>A9BC81</accession>
<dbReference type="HOGENOM" id="CLU_188251_0_0_3"/>
<dbReference type="KEGG" id="pmj:P9211_15121"/>
<name>A9BC81_PROM4</name>
<dbReference type="STRING" id="93059.P9211_15121"/>
<dbReference type="Proteomes" id="UP000000788">
    <property type="component" value="Chromosome"/>
</dbReference>
<dbReference type="AlphaFoldDB" id="A9BC81"/>
<evidence type="ECO:0000313" key="2">
    <source>
        <dbReference type="Proteomes" id="UP000000788"/>
    </source>
</evidence>
<protein>
    <recommendedName>
        <fullName evidence="3">Protein family PM-15</fullName>
    </recommendedName>
</protein>
<dbReference type="RefSeq" id="WP_012196064.1">
    <property type="nucleotide sequence ID" value="NC_009976.1"/>
</dbReference>
<evidence type="ECO:0000313" key="1">
    <source>
        <dbReference type="EMBL" id="ABX09443.1"/>
    </source>
</evidence>
<organism evidence="1 2">
    <name type="scientific">Prochlorococcus marinus (strain MIT 9211)</name>
    <dbReference type="NCBI Taxonomy" id="93059"/>
    <lineage>
        <taxon>Bacteria</taxon>
        <taxon>Bacillati</taxon>
        <taxon>Cyanobacteriota</taxon>
        <taxon>Cyanophyceae</taxon>
        <taxon>Synechococcales</taxon>
        <taxon>Prochlorococcaceae</taxon>
        <taxon>Prochlorococcus</taxon>
    </lineage>
</organism>
<proteinExistence type="predicted"/>
<evidence type="ECO:0008006" key="3">
    <source>
        <dbReference type="Google" id="ProtNLM"/>
    </source>
</evidence>
<keyword evidence="2" id="KW-1185">Reference proteome</keyword>
<reference evidence="1 2" key="1">
    <citation type="journal article" date="2007" name="PLoS Genet.">
        <title>Patterns and implications of gene gain and loss in the evolution of Prochlorococcus.</title>
        <authorList>
            <person name="Kettler G.C."/>
            <person name="Martiny A.C."/>
            <person name="Huang K."/>
            <person name="Zucker J."/>
            <person name="Coleman M.L."/>
            <person name="Rodrigue S."/>
            <person name="Chen F."/>
            <person name="Lapidus A."/>
            <person name="Ferriera S."/>
            <person name="Johnson J."/>
            <person name="Steglich C."/>
            <person name="Church G.M."/>
            <person name="Richardson P."/>
            <person name="Chisholm S.W."/>
        </authorList>
    </citation>
    <scope>NUCLEOTIDE SEQUENCE [LARGE SCALE GENOMIC DNA]</scope>
    <source>
        <strain evidence="2">MIT 9211</strain>
    </source>
</reference>
<dbReference type="EMBL" id="CP000878">
    <property type="protein sequence ID" value="ABX09443.1"/>
    <property type="molecule type" value="Genomic_DNA"/>
</dbReference>
<sequence>MGVGKLFLASISSGVITLDELQWIARNQLRFSRCEQAAALKLGYLLDSGQLSLGCRL</sequence>
<gene>
    <name evidence="1" type="ordered locus">P9211_15121</name>
</gene>